<comment type="similarity">
    <text evidence="11">Belongs to the ApbE family.</text>
</comment>
<keyword evidence="4 11" id="KW-0285">Flavoprotein</keyword>
<evidence type="ECO:0000256" key="7">
    <source>
        <dbReference type="ARBA" id="ARBA00022827"/>
    </source>
</evidence>
<evidence type="ECO:0000256" key="6">
    <source>
        <dbReference type="ARBA" id="ARBA00022723"/>
    </source>
</evidence>
<organism evidence="13 14">
    <name type="scientific">Variovorax ginsengisoli</name>
    <dbReference type="NCBI Taxonomy" id="363844"/>
    <lineage>
        <taxon>Bacteria</taxon>
        <taxon>Pseudomonadati</taxon>
        <taxon>Pseudomonadota</taxon>
        <taxon>Betaproteobacteria</taxon>
        <taxon>Burkholderiales</taxon>
        <taxon>Comamonadaceae</taxon>
        <taxon>Variovorax</taxon>
    </lineage>
</organism>
<evidence type="ECO:0000256" key="11">
    <source>
        <dbReference type="PIRNR" id="PIRNR006268"/>
    </source>
</evidence>
<dbReference type="EMBL" id="JAUKVY010000025">
    <property type="protein sequence ID" value="MDO1536110.1"/>
    <property type="molecule type" value="Genomic_DNA"/>
</dbReference>
<reference evidence="13" key="1">
    <citation type="submission" date="2023-06" db="EMBL/GenBank/DDBJ databases">
        <authorList>
            <person name="Jiang Y."/>
            <person name="Liu Q."/>
        </authorList>
    </citation>
    <scope>NUCLEOTIDE SEQUENCE</scope>
    <source>
        <strain evidence="13">CGMCC 1.12090</strain>
    </source>
</reference>
<comment type="cofactor">
    <cofactor evidence="1">
        <name>Mg(2+)</name>
        <dbReference type="ChEBI" id="CHEBI:18420"/>
    </cofactor>
</comment>
<keyword evidence="8 11" id="KW-0460">Magnesium</keyword>
<keyword evidence="5 11" id="KW-0808">Transferase</keyword>
<evidence type="ECO:0000256" key="3">
    <source>
        <dbReference type="ARBA" id="ARBA00016337"/>
    </source>
</evidence>
<protein>
    <recommendedName>
        <fullName evidence="3 11">FAD:protein FMN transferase</fullName>
        <ecNumber evidence="2 11">2.7.1.180</ecNumber>
    </recommendedName>
    <alternativeName>
        <fullName evidence="9 11">Flavin transferase</fullName>
    </alternativeName>
</protein>
<evidence type="ECO:0000256" key="1">
    <source>
        <dbReference type="ARBA" id="ARBA00001946"/>
    </source>
</evidence>
<evidence type="ECO:0000256" key="2">
    <source>
        <dbReference type="ARBA" id="ARBA00011955"/>
    </source>
</evidence>
<keyword evidence="14" id="KW-1185">Reference proteome</keyword>
<dbReference type="InterPro" id="IPR024932">
    <property type="entry name" value="ApbE"/>
</dbReference>
<proteinExistence type="inferred from homology"/>
<sequence length="326" mass="34566">MSWAAGGYANTPRPRPADPASLQALAGRSMGTTWSLRFDNPRMVALEDVRTAAQAALDRVVAQMSTWEAGSDIRRFNHAEAGSRHVLEPEFAKVLACALQWAAASDGAIDPSIGPLVALWGFGADASNDGPPSPAAIAQARARVRWQRLALDPETRTAIQPGGAALDLSGVAKGFAVDQVAAALQALGIGDFLVEVGGELRAAGRRPGGDPWQVLVDALPGHTHRVPLDGLAIATSGDRWHVREHQGRRWSHTLDPRTGEPVRHALASVTVLHPECMEADALATVLTVLGPDDGLAFARRRDVAALFVCRAEQGPRAFASPAWPIQ</sequence>
<dbReference type="EC" id="2.7.1.180" evidence="2 11"/>
<evidence type="ECO:0000313" key="13">
    <source>
        <dbReference type="EMBL" id="MDO1536110.1"/>
    </source>
</evidence>
<dbReference type="SUPFAM" id="SSF143631">
    <property type="entry name" value="ApbE-like"/>
    <property type="match status" value="1"/>
</dbReference>
<evidence type="ECO:0000256" key="4">
    <source>
        <dbReference type="ARBA" id="ARBA00022630"/>
    </source>
</evidence>
<evidence type="ECO:0000256" key="5">
    <source>
        <dbReference type="ARBA" id="ARBA00022679"/>
    </source>
</evidence>
<evidence type="ECO:0000256" key="9">
    <source>
        <dbReference type="ARBA" id="ARBA00031306"/>
    </source>
</evidence>
<comment type="catalytic activity">
    <reaction evidence="10 11">
        <text>L-threonyl-[protein] + FAD = FMN-L-threonyl-[protein] + AMP + H(+)</text>
        <dbReference type="Rhea" id="RHEA:36847"/>
        <dbReference type="Rhea" id="RHEA-COMP:11060"/>
        <dbReference type="Rhea" id="RHEA-COMP:11061"/>
        <dbReference type="ChEBI" id="CHEBI:15378"/>
        <dbReference type="ChEBI" id="CHEBI:30013"/>
        <dbReference type="ChEBI" id="CHEBI:57692"/>
        <dbReference type="ChEBI" id="CHEBI:74257"/>
        <dbReference type="ChEBI" id="CHEBI:456215"/>
        <dbReference type="EC" id="2.7.1.180"/>
    </reaction>
</comment>
<comment type="caution">
    <text evidence="13">The sequence shown here is derived from an EMBL/GenBank/DDBJ whole genome shotgun (WGS) entry which is preliminary data.</text>
</comment>
<dbReference type="Proteomes" id="UP001169027">
    <property type="component" value="Unassembled WGS sequence"/>
</dbReference>
<accession>A0ABT8SB12</accession>
<dbReference type="RefSeq" id="WP_301814042.1">
    <property type="nucleotide sequence ID" value="NZ_JAUJZH010000025.1"/>
</dbReference>
<evidence type="ECO:0000256" key="8">
    <source>
        <dbReference type="ARBA" id="ARBA00022842"/>
    </source>
</evidence>
<keyword evidence="7 11" id="KW-0274">FAD</keyword>
<keyword evidence="6 11" id="KW-0479">Metal-binding</keyword>
<evidence type="ECO:0000256" key="12">
    <source>
        <dbReference type="SAM" id="MobiDB-lite"/>
    </source>
</evidence>
<dbReference type="PIRSF" id="PIRSF006268">
    <property type="entry name" value="ApbE"/>
    <property type="match status" value="1"/>
</dbReference>
<gene>
    <name evidence="13" type="ORF">Q2T77_27870</name>
</gene>
<evidence type="ECO:0000313" key="14">
    <source>
        <dbReference type="Proteomes" id="UP001169027"/>
    </source>
</evidence>
<dbReference type="PANTHER" id="PTHR30040:SF2">
    <property type="entry name" value="FAD:PROTEIN FMN TRANSFERASE"/>
    <property type="match status" value="1"/>
</dbReference>
<dbReference type="Pfam" id="PF02424">
    <property type="entry name" value="ApbE"/>
    <property type="match status" value="1"/>
</dbReference>
<feature type="region of interest" description="Disordered" evidence="12">
    <location>
        <begin position="1"/>
        <end position="20"/>
    </location>
</feature>
<dbReference type="Gene3D" id="3.10.520.10">
    <property type="entry name" value="ApbE-like domains"/>
    <property type="match status" value="1"/>
</dbReference>
<dbReference type="GO" id="GO:0016740">
    <property type="term" value="F:transferase activity"/>
    <property type="evidence" value="ECO:0007669"/>
    <property type="project" value="UniProtKB-KW"/>
</dbReference>
<evidence type="ECO:0000256" key="10">
    <source>
        <dbReference type="ARBA" id="ARBA00048540"/>
    </source>
</evidence>
<name>A0ABT8SB12_9BURK</name>
<dbReference type="InterPro" id="IPR003374">
    <property type="entry name" value="ApbE-like_sf"/>
</dbReference>
<dbReference type="PANTHER" id="PTHR30040">
    <property type="entry name" value="THIAMINE BIOSYNTHESIS LIPOPROTEIN APBE"/>
    <property type="match status" value="1"/>
</dbReference>